<gene>
    <name evidence="2" type="ORF">M2272_005975</name>
</gene>
<accession>A0ABT6L8R7</accession>
<dbReference type="EMBL" id="JARXVE010000018">
    <property type="protein sequence ID" value="MDH6199305.1"/>
    <property type="molecule type" value="Genomic_DNA"/>
</dbReference>
<dbReference type="Proteomes" id="UP001160130">
    <property type="component" value="Unassembled WGS sequence"/>
</dbReference>
<feature type="signal peptide" evidence="1">
    <location>
        <begin position="1"/>
        <end position="27"/>
    </location>
</feature>
<keyword evidence="1" id="KW-0732">Signal</keyword>
<feature type="chain" id="PRO_5045683117" evidence="1">
    <location>
        <begin position="28"/>
        <end position="75"/>
    </location>
</feature>
<evidence type="ECO:0000256" key="1">
    <source>
        <dbReference type="SAM" id="SignalP"/>
    </source>
</evidence>
<sequence>MRTTSRYLTAVLAAGCIAVLASPVSSAAPHCTNIGPNTTQCETRGSTQIVTSPPAMNYGPWFGWGIGGFVVGFSL</sequence>
<proteinExistence type="predicted"/>
<evidence type="ECO:0000313" key="2">
    <source>
        <dbReference type="EMBL" id="MDH6199305.1"/>
    </source>
</evidence>
<reference evidence="2 3" key="1">
    <citation type="submission" date="2023-04" db="EMBL/GenBank/DDBJ databases">
        <title>Forest soil microbial communities from Buena Vista Peninsula, Colon Province, Panama.</title>
        <authorList>
            <person name="Bouskill N."/>
        </authorList>
    </citation>
    <scope>NUCLEOTIDE SEQUENCE [LARGE SCALE GENOMIC DNA]</scope>
    <source>
        <strain evidence="2 3">AC80</strain>
    </source>
</reference>
<keyword evidence="3" id="KW-1185">Reference proteome</keyword>
<name>A0ABT6L8R7_9MYCO</name>
<protein>
    <submittedName>
        <fullName evidence="2">Uncharacterized protein</fullName>
    </submittedName>
</protein>
<comment type="caution">
    <text evidence="2">The sequence shown here is derived from an EMBL/GenBank/DDBJ whole genome shotgun (WGS) entry which is preliminary data.</text>
</comment>
<organism evidence="2 3">
    <name type="scientific">Mycolicibacterium frederiksbergense</name>
    <dbReference type="NCBI Taxonomy" id="117567"/>
    <lineage>
        <taxon>Bacteria</taxon>
        <taxon>Bacillati</taxon>
        <taxon>Actinomycetota</taxon>
        <taxon>Actinomycetes</taxon>
        <taxon>Mycobacteriales</taxon>
        <taxon>Mycobacteriaceae</taxon>
        <taxon>Mycolicibacterium</taxon>
    </lineage>
</organism>
<evidence type="ECO:0000313" key="3">
    <source>
        <dbReference type="Proteomes" id="UP001160130"/>
    </source>
</evidence>